<keyword evidence="1" id="KW-0560">Oxidoreductase</keyword>
<keyword evidence="3" id="KW-0472">Membrane</keyword>
<dbReference type="AlphaFoldDB" id="A0AAU9VBZ5"/>
<comment type="caution">
    <text evidence="4">The sequence shown here is derived from an EMBL/GenBank/DDBJ whole genome shotgun (WGS) entry which is preliminary data.</text>
</comment>
<comment type="similarity">
    <text evidence="2">Belongs to the short-chain dehydrogenases/reductases (SDR) family.</text>
</comment>
<keyword evidence="3" id="KW-0812">Transmembrane</keyword>
<organism evidence="4 5">
    <name type="scientific">Euphydryas editha</name>
    <name type="common">Edith's checkerspot</name>
    <dbReference type="NCBI Taxonomy" id="104508"/>
    <lineage>
        <taxon>Eukaryota</taxon>
        <taxon>Metazoa</taxon>
        <taxon>Ecdysozoa</taxon>
        <taxon>Arthropoda</taxon>
        <taxon>Hexapoda</taxon>
        <taxon>Insecta</taxon>
        <taxon>Pterygota</taxon>
        <taxon>Neoptera</taxon>
        <taxon>Endopterygota</taxon>
        <taxon>Lepidoptera</taxon>
        <taxon>Glossata</taxon>
        <taxon>Ditrysia</taxon>
        <taxon>Papilionoidea</taxon>
        <taxon>Nymphalidae</taxon>
        <taxon>Nymphalinae</taxon>
        <taxon>Euphydryas</taxon>
    </lineage>
</organism>
<dbReference type="GO" id="GO:0016491">
    <property type="term" value="F:oxidoreductase activity"/>
    <property type="evidence" value="ECO:0007669"/>
    <property type="project" value="UniProtKB-KW"/>
</dbReference>
<keyword evidence="5" id="KW-1185">Reference proteome</keyword>
<evidence type="ECO:0000256" key="2">
    <source>
        <dbReference type="RuleBase" id="RU000363"/>
    </source>
</evidence>
<dbReference type="PRINTS" id="PR00081">
    <property type="entry name" value="GDHRDH"/>
</dbReference>
<accession>A0AAU9VBZ5</accession>
<dbReference type="PANTHER" id="PTHR43157:SF31">
    <property type="entry name" value="PHOSPHATIDYLINOSITOL-GLYCAN BIOSYNTHESIS CLASS F PROTEIN"/>
    <property type="match status" value="1"/>
</dbReference>
<dbReference type="Gene3D" id="3.40.50.720">
    <property type="entry name" value="NAD(P)-binding Rossmann-like Domain"/>
    <property type="match status" value="1"/>
</dbReference>
<dbReference type="Proteomes" id="UP001153954">
    <property type="component" value="Unassembled WGS sequence"/>
</dbReference>
<sequence length="326" mass="36043">MSFIVYIVLAIVIVALIVGLYQKSTNAICTSKKRLDGKTAIVTGGTAGMGLETAMDFAERGARVIIACPFQREGEDALKLITDKTGNKDVVFKLLDLSSLTSTRKFAADILDTEKRLDILINNAGVGTVDKTLTDDGMSFIMQVNYFGPFLLTLLLLPLLNKTGTISEPARIVNMSSVLHNFGFINFNRINDTKYLFPLQFYSNSKLCFILFAHELSKKLKGNVVVNCVDPGYVGTRIFDSAGTIFAPILIIFALLFFKTAWYGAQTTIYAALDRDAGKVSGQLFKNCQLSRAKRSAYNDETSQKLWNKSISLVGLRSEELEQCFQ</sequence>
<gene>
    <name evidence="4" type="ORF">EEDITHA_LOCUS21802</name>
</gene>
<feature type="transmembrane region" description="Helical" evidence="3">
    <location>
        <begin position="140"/>
        <end position="160"/>
    </location>
</feature>
<dbReference type="InterPro" id="IPR036291">
    <property type="entry name" value="NAD(P)-bd_dom_sf"/>
</dbReference>
<reference evidence="4" key="1">
    <citation type="submission" date="2022-03" db="EMBL/GenBank/DDBJ databases">
        <authorList>
            <person name="Tunstrom K."/>
        </authorList>
    </citation>
    <scope>NUCLEOTIDE SEQUENCE</scope>
</reference>
<name>A0AAU9VBZ5_EUPED</name>
<protein>
    <recommendedName>
        <fullName evidence="6">Retinol dehydrogenase 11</fullName>
    </recommendedName>
</protein>
<evidence type="ECO:0000256" key="3">
    <source>
        <dbReference type="SAM" id="Phobius"/>
    </source>
</evidence>
<evidence type="ECO:0000313" key="5">
    <source>
        <dbReference type="Proteomes" id="UP001153954"/>
    </source>
</evidence>
<evidence type="ECO:0008006" key="6">
    <source>
        <dbReference type="Google" id="ProtNLM"/>
    </source>
</evidence>
<evidence type="ECO:0000256" key="1">
    <source>
        <dbReference type="ARBA" id="ARBA00023002"/>
    </source>
</evidence>
<feature type="transmembrane region" description="Helical" evidence="3">
    <location>
        <begin position="6"/>
        <end position="24"/>
    </location>
</feature>
<dbReference type="InterPro" id="IPR002347">
    <property type="entry name" value="SDR_fam"/>
</dbReference>
<dbReference type="SUPFAM" id="SSF51735">
    <property type="entry name" value="NAD(P)-binding Rossmann-fold domains"/>
    <property type="match status" value="1"/>
</dbReference>
<feature type="transmembrane region" description="Helical" evidence="3">
    <location>
        <begin position="245"/>
        <end position="265"/>
    </location>
</feature>
<dbReference type="EMBL" id="CAKOGL010000030">
    <property type="protein sequence ID" value="CAH2107808.1"/>
    <property type="molecule type" value="Genomic_DNA"/>
</dbReference>
<dbReference type="PRINTS" id="PR00080">
    <property type="entry name" value="SDRFAMILY"/>
</dbReference>
<dbReference type="PANTHER" id="PTHR43157">
    <property type="entry name" value="PHOSPHATIDYLINOSITOL-GLYCAN BIOSYNTHESIS CLASS F PROTEIN-RELATED"/>
    <property type="match status" value="1"/>
</dbReference>
<proteinExistence type="inferred from homology"/>
<keyword evidence="3" id="KW-1133">Transmembrane helix</keyword>
<evidence type="ECO:0000313" key="4">
    <source>
        <dbReference type="EMBL" id="CAH2107808.1"/>
    </source>
</evidence>
<dbReference type="Pfam" id="PF00106">
    <property type="entry name" value="adh_short"/>
    <property type="match status" value="1"/>
</dbReference>